<evidence type="ECO:0000313" key="1">
    <source>
        <dbReference type="EMBL" id="KAJ7564596.1"/>
    </source>
</evidence>
<keyword evidence="2" id="KW-1185">Reference proteome</keyword>
<dbReference type="EMBL" id="CM055093">
    <property type="protein sequence ID" value="KAJ7564596.1"/>
    <property type="molecule type" value="Genomic_DNA"/>
</dbReference>
<accession>A0ACC2EDN3</accession>
<reference evidence="2" key="1">
    <citation type="journal article" date="2024" name="Proc. Natl. Acad. Sci. U.S.A.">
        <title>Extraordinary preservation of gene collinearity over three hundred million years revealed in homosporous lycophytes.</title>
        <authorList>
            <person name="Li C."/>
            <person name="Wickell D."/>
            <person name="Kuo L.Y."/>
            <person name="Chen X."/>
            <person name="Nie B."/>
            <person name="Liao X."/>
            <person name="Peng D."/>
            <person name="Ji J."/>
            <person name="Jenkins J."/>
            <person name="Williams M."/>
            <person name="Shu S."/>
            <person name="Plott C."/>
            <person name="Barry K."/>
            <person name="Rajasekar S."/>
            <person name="Grimwood J."/>
            <person name="Han X."/>
            <person name="Sun S."/>
            <person name="Hou Z."/>
            <person name="He W."/>
            <person name="Dai G."/>
            <person name="Sun C."/>
            <person name="Schmutz J."/>
            <person name="Leebens-Mack J.H."/>
            <person name="Li F.W."/>
            <person name="Wang L."/>
        </authorList>
    </citation>
    <scope>NUCLEOTIDE SEQUENCE [LARGE SCALE GENOMIC DNA]</scope>
    <source>
        <strain evidence="2">cv. PW_Plant_1</strain>
    </source>
</reference>
<organism evidence="1 2">
    <name type="scientific">Diphasiastrum complanatum</name>
    <name type="common">Issler's clubmoss</name>
    <name type="synonym">Lycopodium complanatum</name>
    <dbReference type="NCBI Taxonomy" id="34168"/>
    <lineage>
        <taxon>Eukaryota</taxon>
        <taxon>Viridiplantae</taxon>
        <taxon>Streptophyta</taxon>
        <taxon>Embryophyta</taxon>
        <taxon>Tracheophyta</taxon>
        <taxon>Lycopodiopsida</taxon>
        <taxon>Lycopodiales</taxon>
        <taxon>Lycopodiaceae</taxon>
        <taxon>Lycopodioideae</taxon>
        <taxon>Diphasiastrum</taxon>
    </lineage>
</organism>
<evidence type="ECO:0000313" key="2">
    <source>
        <dbReference type="Proteomes" id="UP001162992"/>
    </source>
</evidence>
<dbReference type="Proteomes" id="UP001162992">
    <property type="component" value="Chromosome 2"/>
</dbReference>
<comment type="caution">
    <text evidence="1">The sequence shown here is derived from an EMBL/GenBank/DDBJ whole genome shotgun (WGS) entry which is preliminary data.</text>
</comment>
<name>A0ACC2EDN3_DIPCM</name>
<protein>
    <submittedName>
        <fullName evidence="1">Uncharacterized protein</fullName>
    </submittedName>
</protein>
<sequence>MLATSVILPPPNDRHPHFYINTSTTFITPQSAICSLPFIQSTLLRGGACLREDIRRMARKIKHIVAVALLLLVMSVAQDVAQQQSDGADPGDDTSYYDIMPITKIGDVERAVCSSFLKNNLCKRKQLTCPKQCPSRAAHSGPSCFVDCSPKCQATCKHRKLNCRGFGAVCYDPRFVGGDGIAFYFHGKANHDFCIVSDNNLHVNAHFIGKRPPGRSRDYTWIQALGIRYASHNLTIAAKKVSTWDDTTDHLILTHDNTQFTIQQKDLASWTSPTKDATIERLDDVNSVEVIIHRIMKVKVSVVPITVEDSKIHNYQITSDDCFAHLDVQFTFLDLSEAVDGVLGQTYKPNFHTPVKVGVPMPIMGGNDKYQVSSLLSTDCKATKFSPALHGSSTMAARIDQIPQKMQTVDCSGSNRNGGRMLCRR</sequence>
<gene>
    <name evidence="1" type="ORF">O6H91_02G024700</name>
</gene>
<proteinExistence type="predicted"/>